<dbReference type="Proteomes" id="UP001556367">
    <property type="component" value="Unassembled WGS sequence"/>
</dbReference>
<organism evidence="3 4">
    <name type="scientific">Hohenbuehelia grisea</name>
    <dbReference type="NCBI Taxonomy" id="104357"/>
    <lineage>
        <taxon>Eukaryota</taxon>
        <taxon>Fungi</taxon>
        <taxon>Dikarya</taxon>
        <taxon>Basidiomycota</taxon>
        <taxon>Agaricomycotina</taxon>
        <taxon>Agaricomycetes</taxon>
        <taxon>Agaricomycetidae</taxon>
        <taxon>Agaricales</taxon>
        <taxon>Pleurotineae</taxon>
        <taxon>Pleurotaceae</taxon>
        <taxon>Hohenbuehelia</taxon>
    </lineage>
</organism>
<feature type="region of interest" description="Disordered" evidence="1">
    <location>
        <begin position="18"/>
        <end position="39"/>
    </location>
</feature>
<evidence type="ECO:0000256" key="1">
    <source>
        <dbReference type="SAM" id="MobiDB-lite"/>
    </source>
</evidence>
<dbReference type="InterPro" id="IPR036047">
    <property type="entry name" value="F-box-like_dom_sf"/>
</dbReference>
<proteinExistence type="predicted"/>
<dbReference type="EMBL" id="JASNQZ010000015">
    <property type="protein sequence ID" value="KAL0946411.1"/>
    <property type="molecule type" value="Genomic_DNA"/>
</dbReference>
<protein>
    <recommendedName>
        <fullName evidence="2">F-box domain-containing protein</fullName>
    </recommendedName>
</protein>
<sequence length="566" mass="62665">MDDGKVFGPTEVYMASRSSESLTLSRQSSHSYEGHSATDASDVYQTTPASLEYTIAHEQAQSAAELGIAITTEELSPQWHRAEFYKKCSSFDDSESLSSCSSVAALYQQSEPLHSFQPPIPSSSGINSLPAEVLSQIFIHCSENIDTLPSPTSGPLLVAQVCKRWRQVAITTPLLWSSLSVLMSDFVCLPHISLVKTWITRSASSPLHLSLVYDGSLGYRDGNFGSVQVVSELFIAHSWRWKSVAFNFTHANPFLDIISRIPGNGMPILESVEISLRQRPSSANIVHQSSLLAAFFRCTPSLREVTCRGVCPIMQLKIPWAQLTHVDLEAPLSASECLEILRQGRQLLECRFHMEHSLHHSLDDCPLIVHPLRSLYISSQENLAGFFDHLILPNLDSLGISARWTPARLLPSWPQRHFISFLSRSACPITAFSIRCLSITDAELLECLLYLSDSLSILEVYVLGCQGAIAISDTVLNALTYRDCSVLCPRLQQLTLCGCVTSSDGVLGDMATSRWRASRRVQVEQDPMVLPLQKLDVTFSSRGHLDDAWKLRVMHAEGLLGDVGFE</sequence>
<dbReference type="SUPFAM" id="SSF81383">
    <property type="entry name" value="F-box domain"/>
    <property type="match status" value="1"/>
</dbReference>
<feature type="compositionally biased region" description="Low complexity" evidence="1">
    <location>
        <begin position="18"/>
        <end position="31"/>
    </location>
</feature>
<dbReference type="Pfam" id="PF12937">
    <property type="entry name" value="F-box-like"/>
    <property type="match status" value="1"/>
</dbReference>
<reference evidence="4" key="1">
    <citation type="submission" date="2024-06" db="EMBL/GenBank/DDBJ databases">
        <title>Multi-omics analyses provide insights into the biosynthesis of the anticancer antibiotic pleurotin in Hohenbuehelia grisea.</title>
        <authorList>
            <person name="Weaver J.A."/>
            <person name="Alberti F."/>
        </authorList>
    </citation>
    <scope>NUCLEOTIDE SEQUENCE [LARGE SCALE GENOMIC DNA]</scope>
    <source>
        <strain evidence="4">T-177</strain>
    </source>
</reference>
<comment type="caution">
    <text evidence="3">The sequence shown here is derived from an EMBL/GenBank/DDBJ whole genome shotgun (WGS) entry which is preliminary data.</text>
</comment>
<dbReference type="InterPro" id="IPR001810">
    <property type="entry name" value="F-box_dom"/>
</dbReference>
<evidence type="ECO:0000313" key="4">
    <source>
        <dbReference type="Proteomes" id="UP001556367"/>
    </source>
</evidence>
<name>A0ABR3ISV8_9AGAR</name>
<keyword evidence="4" id="KW-1185">Reference proteome</keyword>
<evidence type="ECO:0000259" key="2">
    <source>
        <dbReference type="Pfam" id="PF12937"/>
    </source>
</evidence>
<gene>
    <name evidence="3" type="ORF">HGRIS_012636</name>
</gene>
<accession>A0ABR3ISV8</accession>
<dbReference type="Gene3D" id="1.20.1280.50">
    <property type="match status" value="1"/>
</dbReference>
<evidence type="ECO:0000313" key="3">
    <source>
        <dbReference type="EMBL" id="KAL0946411.1"/>
    </source>
</evidence>
<feature type="domain" description="F-box" evidence="2">
    <location>
        <begin position="126"/>
        <end position="179"/>
    </location>
</feature>